<feature type="region of interest" description="Disordered" evidence="1">
    <location>
        <begin position="299"/>
        <end position="319"/>
    </location>
</feature>
<evidence type="ECO:0000256" key="1">
    <source>
        <dbReference type="SAM" id="MobiDB-lite"/>
    </source>
</evidence>
<feature type="compositionally biased region" description="Basic and acidic residues" evidence="1">
    <location>
        <begin position="639"/>
        <end position="657"/>
    </location>
</feature>
<evidence type="ECO:0000313" key="3">
    <source>
        <dbReference type="Proteomes" id="UP001229421"/>
    </source>
</evidence>
<proteinExistence type="predicted"/>
<dbReference type="Proteomes" id="UP001229421">
    <property type="component" value="Unassembled WGS sequence"/>
</dbReference>
<feature type="region of interest" description="Disordered" evidence="1">
    <location>
        <begin position="1093"/>
        <end position="1115"/>
    </location>
</feature>
<feature type="region of interest" description="Disordered" evidence="1">
    <location>
        <begin position="639"/>
        <end position="662"/>
    </location>
</feature>
<feature type="compositionally biased region" description="Polar residues" evidence="1">
    <location>
        <begin position="64"/>
        <end position="76"/>
    </location>
</feature>
<dbReference type="PANTHER" id="PTHR33737">
    <property type="entry name" value="OS05G0121800 PROTEIN"/>
    <property type="match status" value="1"/>
</dbReference>
<feature type="region of interest" description="Disordered" evidence="1">
    <location>
        <begin position="457"/>
        <end position="501"/>
    </location>
</feature>
<dbReference type="GO" id="GO:0008017">
    <property type="term" value="F:microtubule binding"/>
    <property type="evidence" value="ECO:0007669"/>
    <property type="project" value="InterPro"/>
</dbReference>
<accession>A0AAD8KE84</accession>
<feature type="region of interest" description="Disordered" evidence="1">
    <location>
        <begin position="175"/>
        <end position="207"/>
    </location>
</feature>
<gene>
    <name evidence="2" type="ORF">QVD17_23162</name>
</gene>
<sequence length="1882" mass="205005">MEPDLPLIQMAEEEEDDVSLIQQLPDLDQTPSKSSLNYSSFSPFALPPSLTKSVKDGVRMEKPSGSSSGTISNKENINSDKVEVGKLGMEPMQMKKRKKGVGYNLRKSLAWDRAFFTDEGILDPHELTLITGIDANTCGGGLPTISEEGNSSFSSEVRCTNQPNDVKAYEEAPLKALRENNHTPKRNKEKTGCSMRNSDSLPHNKVTHKVLSSNYTNRRAPKIGGCSKAVAASSYPFLPASSNTLKTPKKESKLPKLPGSKAGSCSYATTKSSMTASQLRHNPIPKATINVDKSFGVKSSLQNAHRSQSKSKTGSGKLHLPVKELAQKTVNHLSHSSKAASSTNSQLVHPVQFDRANNRSEMVQDTLQLSKVQEEPTPIAAKHNAQYAAANLNSSLPEAPRLSSSGPCHIQSASKSLMLSDKLQPCESQEHPTALPRPSGLRLPSPSLRLFGQITASKSGSLQQKKSQQYMGSDRKIGEPRPPTRLPMKSNSITENAGCSSSTQLCPSPSYNTSINGGPVSNTQQNLVANIVPRIDIKVDNECRGSDQEKRILGHDPIVATWKGDEGKMASHSTKQLTGNVGTCHQLLSEGRVPEPRYKSVFCNKEDGLQSYTGQSIQHLEENISNGVDDLTQNSWEQADTKKSDDAFPKVNPESHLDAGSQVIVESQKKDDIRKREDDIGTTKCVTPDIESYSVPGQEKDVSKVVDDKRLPNGITENLSCVVSTSTKGCCAPSTQLSPSPNYMFNTVTKGVPDSNAHQNLVAKTAPRVDIKLEYECRGSEQEKICEDEEIVATWKGDEGIKASHPTKQLDGNVGTYCQLMSEDRVAETKYKSVLCNKEDGLQSYTAFSMSTSGQAIQHEEKNIGVWVDDLVQTSREQTDVEKPDDAPPKVNPESHLDAGSQVFVESQEQDEIRKREDDVGTSKCVAPGIESYSDVLRKGLEIDVSKVVDDRSLPMEEDGIPCSRKVSMTFGDSHSLEDVIDAIELKGVDTSCILFQSLSTEQGNDDADGVDAFSTTTSPHVRDPFAEEGNSICINPATSVNCEAQLHDSPVRDTVTQLNDNPSAEGSHIEPPTSIQNKYQIPVTLLLHDNPSSTEGFHSIPTTSTKNKSQLLDTGTANGSPKCFMATTPSVSALQNFQLSVSCTMPAESSCLEESMLPYVTDTNDHFSQEKSVSSAMLMEVPGQKQDGDVDLIPREVAPLIDDQNQSGVLSRLELISETASLGDDTLVKMEPLVQGAQCTSTYPQSLERERLEIAASTVEAHLKIARENHNNQEMGIAFVAENSQDSCGNILEAEPALQESTGGSETCSQFQNENQTLEGSGCITSIFKTNLEDVQVRLSDDALVQSCGRLTSDTHNHFIESADHCDILRNQAGFSDSWIKLERASRSNEYFQQEAVCRAAWNVVEGDDVYESDPSNTIIADTAPTVAEEVDNNDGQLCVECRTSGFTVIDSIAEHNEKYTDGQSAKHGDLMLNHDSELEPPVEDKMFVKNSMCMEYCSAGEESCLFSTHSMTEEKRTLFLDDQVLMEDSLLSTEKIVDSVVAPEENPNSSTQILPMLSVNGDDQPQGFIGNIASVETYNYFSDGQSNSSFSLSQQLTTDVKTTSTPEICSLVDGTEGSKISIGDESCSLATHCMLEEKTTLFFDDQVLIEDSLLSTEKIVDSVVAPKENTNGSTQILPMLSVNGDDQPQGFVGSMPSVETYDYITDGQSSSSFSLSQQLTTDVKTTSTPEICSLVGGVAESLLTKTTYFNGAEGSKISIAEQDDTHPMVDEFHHELDDLKDHKDVTMLIKKSNSIKREDNSLVIHPPNAVPFSDEWLAAFEAAGEEILTMKCGAVQHSPQDKSLPEPSPWSPVKKANQIGPYDCTKYTNAMQSNSQVSEQ</sequence>
<feature type="compositionally biased region" description="Basic and acidic residues" evidence="1">
    <location>
        <begin position="877"/>
        <end position="897"/>
    </location>
</feature>
<evidence type="ECO:0000313" key="2">
    <source>
        <dbReference type="EMBL" id="KAK1421074.1"/>
    </source>
</evidence>
<feature type="compositionally biased region" description="Basic and acidic residues" evidence="1">
    <location>
        <begin position="53"/>
        <end position="62"/>
    </location>
</feature>
<feature type="region of interest" description="Disordered" evidence="1">
    <location>
        <begin position="239"/>
        <end position="267"/>
    </location>
</feature>
<feature type="region of interest" description="Disordered" evidence="1">
    <location>
        <begin position="1839"/>
        <end position="1858"/>
    </location>
</feature>
<comment type="caution">
    <text evidence="2">The sequence shown here is derived from an EMBL/GenBank/DDBJ whole genome shotgun (WGS) entry which is preliminary data.</text>
</comment>
<dbReference type="PANTHER" id="PTHR33737:SF19">
    <property type="entry name" value="BNAA10G12980D PROTEIN"/>
    <property type="match status" value="1"/>
</dbReference>
<dbReference type="PROSITE" id="PS00018">
    <property type="entry name" value="EF_HAND_1"/>
    <property type="match status" value="1"/>
</dbReference>
<feature type="compositionally biased region" description="Low complexity" evidence="1">
    <location>
        <begin position="457"/>
        <end position="469"/>
    </location>
</feature>
<feature type="region of interest" description="Disordered" evidence="1">
    <location>
        <begin position="876"/>
        <end position="901"/>
    </location>
</feature>
<keyword evidence="3" id="KW-1185">Reference proteome</keyword>
<feature type="compositionally biased region" description="Polar residues" evidence="1">
    <location>
        <begin position="489"/>
        <end position="501"/>
    </location>
</feature>
<organism evidence="2 3">
    <name type="scientific">Tagetes erecta</name>
    <name type="common">African marigold</name>
    <dbReference type="NCBI Taxonomy" id="13708"/>
    <lineage>
        <taxon>Eukaryota</taxon>
        <taxon>Viridiplantae</taxon>
        <taxon>Streptophyta</taxon>
        <taxon>Embryophyta</taxon>
        <taxon>Tracheophyta</taxon>
        <taxon>Spermatophyta</taxon>
        <taxon>Magnoliopsida</taxon>
        <taxon>eudicotyledons</taxon>
        <taxon>Gunneridae</taxon>
        <taxon>Pentapetalae</taxon>
        <taxon>asterids</taxon>
        <taxon>campanulids</taxon>
        <taxon>Asterales</taxon>
        <taxon>Asteraceae</taxon>
        <taxon>Asteroideae</taxon>
        <taxon>Heliantheae alliance</taxon>
        <taxon>Tageteae</taxon>
        <taxon>Tagetes</taxon>
    </lineage>
</organism>
<dbReference type="InterPro" id="IPR018247">
    <property type="entry name" value="EF_Hand_1_Ca_BS"/>
</dbReference>
<dbReference type="InterPro" id="IPR045882">
    <property type="entry name" value="GPT1/2"/>
</dbReference>
<reference evidence="2" key="1">
    <citation type="journal article" date="2023" name="bioRxiv">
        <title>Improved chromosome-level genome assembly for marigold (Tagetes erecta).</title>
        <authorList>
            <person name="Jiang F."/>
            <person name="Yuan L."/>
            <person name="Wang S."/>
            <person name="Wang H."/>
            <person name="Xu D."/>
            <person name="Wang A."/>
            <person name="Fan W."/>
        </authorList>
    </citation>
    <scope>NUCLEOTIDE SEQUENCE</scope>
    <source>
        <strain evidence="2">WSJ</strain>
        <tissue evidence="2">Leaf</tissue>
    </source>
</reference>
<protein>
    <submittedName>
        <fullName evidence="2">Uncharacterized protein</fullName>
    </submittedName>
</protein>
<dbReference type="EMBL" id="JAUHHV010000006">
    <property type="protein sequence ID" value="KAK1421074.1"/>
    <property type="molecule type" value="Genomic_DNA"/>
</dbReference>
<name>A0AAD8KE84_TARER</name>
<feature type="compositionally biased region" description="Polar residues" evidence="1">
    <location>
        <begin position="299"/>
        <end position="314"/>
    </location>
</feature>
<feature type="region of interest" description="Disordered" evidence="1">
    <location>
        <begin position="52"/>
        <end position="76"/>
    </location>
</feature>